<feature type="chain" id="PRO_5023011596" evidence="5">
    <location>
        <begin position="32"/>
        <end position="542"/>
    </location>
</feature>
<dbReference type="InterPro" id="IPR033132">
    <property type="entry name" value="GH_1_N_CS"/>
</dbReference>
<organism evidence="6">
    <name type="scientific">Davidia involucrata</name>
    <name type="common">Dove tree</name>
    <dbReference type="NCBI Taxonomy" id="16924"/>
    <lineage>
        <taxon>Eukaryota</taxon>
        <taxon>Viridiplantae</taxon>
        <taxon>Streptophyta</taxon>
        <taxon>Embryophyta</taxon>
        <taxon>Tracheophyta</taxon>
        <taxon>Spermatophyta</taxon>
        <taxon>Magnoliopsida</taxon>
        <taxon>eudicotyledons</taxon>
        <taxon>Gunneridae</taxon>
        <taxon>Pentapetalae</taxon>
        <taxon>asterids</taxon>
        <taxon>Cornales</taxon>
        <taxon>Nyssaceae</taxon>
        <taxon>Davidia</taxon>
    </lineage>
</organism>
<dbReference type="PROSITE" id="PS00653">
    <property type="entry name" value="GLYCOSYL_HYDROL_F1_2"/>
    <property type="match status" value="1"/>
</dbReference>
<dbReference type="SUPFAM" id="SSF51445">
    <property type="entry name" value="(Trans)glycosidases"/>
    <property type="match status" value="1"/>
</dbReference>
<dbReference type="GO" id="GO:0008422">
    <property type="term" value="F:beta-glucosidase activity"/>
    <property type="evidence" value="ECO:0007669"/>
    <property type="project" value="UniProtKB-EC"/>
</dbReference>
<protein>
    <submittedName>
        <fullName evidence="6">Putative beta-glucosidase 18 isoform X1</fullName>
        <ecNumber evidence="6">3.2.1.21</ecNumber>
    </submittedName>
</protein>
<comment type="similarity">
    <text evidence="1 4">Belongs to the glycosyl hydrolase 1 family.</text>
</comment>
<evidence type="ECO:0000313" key="6">
    <source>
        <dbReference type="EMBL" id="MPA57250.1"/>
    </source>
</evidence>
<dbReference type="PANTHER" id="PTHR10353:SF175">
    <property type="entry name" value="BETA-GLUCOSIDASE 18-LIKE ISOFORM X1"/>
    <property type="match status" value="1"/>
</dbReference>
<evidence type="ECO:0000256" key="4">
    <source>
        <dbReference type="RuleBase" id="RU003690"/>
    </source>
</evidence>
<sequence>MLYHNLNTKMKVGSAQFYLSFLLFLFSSAHSHVESFNEEKEDIKRSQFPDGFLFGTATSSYQIEGAFLEDGKSLSNWDVFNHIPGVKNVENADIANDHYHRYLEDIEIMDSLGVNAYRLSISWARVLPRGRFGEVNPTGIIFYNKIIDSLLLKGIVPFVTIHHHDFPQELEDRYGSWLSPLMQEEFVFFAQNCFKSFGDRVKYWTTINEPNLFSEMAYKKGKYPPAHCSKPFGNCSVGNSDLEPLIAMHNMLLAHAKVTKLYRERFQAKQGGFIGMVVCAFMYEPLTDNELDREAASRALAFKVAWTFDPLVFGDYPPEMRRYHGSELPRFSPEEAKYIKGSIDFIGINHYSTQYAKDCIHSSCIQGGDRAISGFAYLAMERDGVPIGEPTGMPTFFVVPRGMEEIIEYVKKRYHNMPMFVTENGYSPPKQEAEQVQDQLHDVKRIEFHKAYLASLARAIRNGADVRGYFAWTLMDNYEWVEGYSLKFGFYYIDRQTLKRIPKLSARWFQNFLTNSSHSNEAGSFKGQNVIFSGLEDKKAEM</sequence>
<feature type="signal peptide" evidence="5">
    <location>
        <begin position="1"/>
        <end position="31"/>
    </location>
</feature>
<dbReference type="InterPro" id="IPR001360">
    <property type="entry name" value="Glyco_hydro_1"/>
</dbReference>
<keyword evidence="2 6" id="KW-0378">Hydrolase</keyword>
<dbReference type="InterPro" id="IPR017853">
    <property type="entry name" value="GH"/>
</dbReference>
<dbReference type="AlphaFoldDB" id="A0A5B7AKK6"/>
<dbReference type="PRINTS" id="PR00131">
    <property type="entry name" value="GLHYDRLASE1"/>
</dbReference>
<keyword evidence="5" id="KW-0732">Signal</keyword>
<reference evidence="6" key="1">
    <citation type="submission" date="2019-08" db="EMBL/GenBank/DDBJ databases">
        <title>Reference gene set and small RNA set construction with multiple tissues from Davidia involucrata Baill.</title>
        <authorList>
            <person name="Yang H."/>
            <person name="Zhou C."/>
            <person name="Li G."/>
            <person name="Wang J."/>
            <person name="Gao P."/>
            <person name="Wang M."/>
            <person name="Wang R."/>
            <person name="Zhao Y."/>
        </authorList>
    </citation>
    <scope>NUCLEOTIDE SEQUENCE</scope>
    <source>
        <tissue evidence="6">Mixed with DoveR01_LX</tissue>
    </source>
</reference>
<evidence type="ECO:0000256" key="3">
    <source>
        <dbReference type="ARBA" id="ARBA00023295"/>
    </source>
</evidence>
<dbReference type="Pfam" id="PF00232">
    <property type="entry name" value="Glyco_hydro_1"/>
    <property type="match status" value="1"/>
</dbReference>
<dbReference type="EC" id="3.2.1.21" evidence="6"/>
<evidence type="ECO:0000256" key="5">
    <source>
        <dbReference type="SAM" id="SignalP"/>
    </source>
</evidence>
<dbReference type="FunFam" id="3.20.20.80:FF:000020">
    <property type="entry name" value="Beta-glucosidase 12"/>
    <property type="match status" value="1"/>
</dbReference>
<dbReference type="GO" id="GO:0005975">
    <property type="term" value="P:carbohydrate metabolic process"/>
    <property type="evidence" value="ECO:0007669"/>
    <property type="project" value="InterPro"/>
</dbReference>
<dbReference type="EMBL" id="GHES01026691">
    <property type="protein sequence ID" value="MPA57250.1"/>
    <property type="molecule type" value="Transcribed_RNA"/>
</dbReference>
<evidence type="ECO:0000256" key="2">
    <source>
        <dbReference type="ARBA" id="ARBA00022801"/>
    </source>
</evidence>
<gene>
    <name evidence="6" type="ORF">Din_026691</name>
</gene>
<evidence type="ECO:0000256" key="1">
    <source>
        <dbReference type="ARBA" id="ARBA00010838"/>
    </source>
</evidence>
<accession>A0A5B7AKK6</accession>
<name>A0A5B7AKK6_DAVIN</name>
<dbReference type="Gene3D" id="3.20.20.80">
    <property type="entry name" value="Glycosidases"/>
    <property type="match status" value="1"/>
</dbReference>
<proteinExistence type="inferred from homology"/>
<keyword evidence="3 6" id="KW-0326">Glycosidase</keyword>
<dbReference type="PANTHER" id="PTHR10353">
    <property type="entry name" value="GLYCOSYL HYDROLASE"/>
    <property type="match status" value="1"/>
</dbReference>